<reference evidence="1 2" key="1">
    <citation type="submission" date="2021-04" db="EMBL/GenBank/DDBJ databases">
        <authorList>
            <person name="Bliznina A."/>
        </authorList>
    </citation>
    <scope>NUCLEOTIDE SEQUENCE [LARGE SCALE GENOMIC DNA]</scope>
</reference>
<name>A0ABN7T0B7_OIKDI</name>
<dbReference type="SUPFAM" id="SSF57501">
    <property type="entry name" value="Cystine-knot cytokines"/>
    <property type="match status" value="1"/>
</dbReference>
<dbReference type="InterPro" id="IPR029034">
    <property type="entry name" value="Cystine-knot_cytokine"/>
</dbReference>
<protein>
    <submittedName>
        <fullName evidence="1">Oidioi.mRNA.OKI2018_I69.chr2.g4895.t1.cds</fullName>
    </submittedName>
</protein>
<proteinExistence type="predicted"/>
<keyword evidence="2" id="KW-1185">Reference proteome</keyword>
<evidence type="ECO:0000313" key="2">
    <source>
        <dbReference type="Proteomes" id="UP001158576"/>
    </source>
</evidence>
<sequence>MLDPIKCESQRCQRIPMLVDKVKLEYAIGGEFVDIKEEYVDFGACAGHCKAPDRYLDFQTVSSGYKKACVPSRKKTIRVRSFITDKIISLKLLTRGCSCENVHFC</sequence>
<accession>A0ABN7T0B7</accession>
<dbReference type="EMBL" id="OU015567">
    <property type="protein sequence ID" value="CAG5110496.1"/>
    <property type="molecule type" value="Genomic_DNA"/>
</dbReference>
<dbReference type="Proteomes" id="UP001158576">
    <property type="component" value="Chromosome 2"/>
</dbReference>
<gene>
    <name evidence="1" type="ORF">OKIOD_LOCUS13660</name>
</gene>
<evidence type="ECO:0000313" key="1">
    <source>
        <dbReference type="EMBL" id="CAG5110496.1"/>
    </source>
</evidence>
<organism evidence="1 2">
    <name type="scientific">Oikopleura dioica</name>
    <name type="common">Tunicate</name>
    <dbReference type="NCBI Taxonomy" id="34765"/>
    <lineage>
        <taxon>Eukaryota</taxon>
        <taxon>Metazoa</taxon>
        <taxon>Chordata</taxon>
        <taxon>Tunicata</taxon>
        <taxon>Appendicularia</taxon>
        <taxon>Copelata</taxon>
        <taxon>Oikopleuridae</taxon>
        <taxon>Oikopleura</taxon>
    </lineage>
</organism>